<sequence>MNSSREFVVVGSIFSNGSCEMKIYFTGMGFQRLMVLVVWVSEWSSVGGISLMLSIIFIGFTRSLIARGLRLVLLVLSRADLDYHASKAALFDGFDNIEEGGIRASSSYSQNIDDHTNDKAINSLEDRVSFLKKYQLRWRIQKGLEIKQRVVHRKRKYLDSAPTALSLEQFKKDERNRRRREACARKKQFLIPREHSMVKQTSEEKETGLEIEQRVVHRKRKSLDSVPTLLSLEQSKKDERNKRRREAYARKKQLPIPGVVYIAPSVVEPVLVDLHDKGKEIVSRFSIFEIVSVRGCFGLCYLDFIFNLVRAFS</sequence>
<dbReference type="EMBL" id="CM037151">
    <property type="protein sequence ID" value="KAH7842851.1"/>
    <property type="molecule type" value="Genomic_DNA"/>
</dbReference>
<proteinExistence type="predicted"/>
<dbReference type="Proteomes" id="UP000828048">
    <property type="component" value="Chromosome 1"/>
</dbReference>
<protein>
    <submittedName>
        <fullName evidence="1">Uncharacterized protein</fullName>
    </submittedName>
</protein>
<name>A0ACB7XPG6_9ERIC</name>
<keyword evidence="2" id="KW-1185">Reference proteome</keyword>
<reference evidence="1 2" key="1">
    <citation type="journal article" date="2021" name="Hortic Res">
        <title>High-quality reference genome and annotation aids understanding of berry development for evergreen blueberry (Vaccinium darrowii).</title>
        <authorList>
            <person name="Yu J."/>
            <person name="Hulse-Kemp A.M."/>
            <person name="Babiker E."/>
            <person name="Staton M."/>
        </authorList>
    </citation>
    <scope>NUCLEOTIDE SEQUENCE [LARGE SCALE GENOMIC DNA]</scope>
    <source>
        <strain evidence="2">cv. NJ 8807/NJ 8810</strain>
        <tissue evidence="1">Young leaf</tissue>
    </source>
</reference>
<comment type="caution">
    <text evidence="1">The sequence shown here is derived from an EMBL/GenBank/DDBJ whole genome shotgun (WGS) entry which is preliminary data.</text>
</comment>
<gene>
    <name evidence="1" type="ORF">Vadar_009775</name>
</gene>
<accession>A0ACB7XPG6</accession>
<evidence type="ECO:0000313" key="2">
    <source>
        <dbReference type="Proteomes" id="UP000828048"/>
    </source>
</evidence>
<organism evidence="1 2">
    <name type="scientific">Vaccinium darrowii</name>
    <dbReference type="NCBI Taxonomy" id="229202"/>
    <lineage>
        <taxon>Eukaryota</taxon>
        <taxon>Viridiplantae</taxon>
        <taxon>Streptophyta</taxon>
        <taxon>Embryophyta</taxon>
        <taxon>Tracheophyta</taxon>
        <taxon>Spermatophyta</taxon>
        <taxon>Magnoliopsida</taxon>
        <taxon>eudicotyledons</taxon>
        <taxon>Gunneridae</taxon>
        <taxon>Pentapetalae</taxon>
        <taxon>asterids</taxon>
        <taxon>Ericales</taxon>
        <taxon>Ericaceae</taxon>
        <taxon>Vaccinioideae</taxon>
        <taxon>Vaccinieae</taxon>
        <taxon>Vaccinium</taxon>
    </lineage>
</organism>
<evidence type="ECO:0000313" key="1">
    <source>
        <dbReference type="EMBL" id="KAH7842851.1"/>
    </source>
</evidence>